<evidence type="ECO:0000256" key="2">
    <source>
        <dbReference type="ARBA" id="ARBA00022692"/>
    </source>
</evidence>
<keyword evidence="3 5" id="KW-1133">Transmembrane helix</keyword>
<keyword evidence="2 5" id="KW-0812">Transmembrane</keyword>
<keyword evidence="4 5" id="KW-0472">Membrane</keyword>
<organism evidence="6 7">
    <name type="scientific">Cryomyces antarcticus</name>
    <dbReference type="NCBI Taxonomy" id="329879"/>
    <lineage>
        <taxon>Eukaryota</taxon>
        <taxon>Fungi</taxon>
        <taxon>Dikarya</taxon>
        <taxon>Ascomycota</taxon>
        <taxon>Pezizomycotina</taxon>
        <taxon>Dothideomycetes</taxon>
        <taxon>Dothideomycetes incertae sedis</taxon>
        <taxon>Cryomyces</taxon>
    </lineage>
</organism>
<evidence type="ECO:0000256" key="5">
    <source>
        <dbReference type="SAM" id="Phobius"/>
    </source>
</evidence>
<dbReference type="EMBL" id="JAVRRA010019919">
    <property type="protein sequence ID" value="KAK5175925.1"/>
    <property type="molecule type" value="Genomic_DNA"/>
</dbReference>
<feature type="transmembrane region" description="Helical" evidence="5">
    <location>
        <begin position="6"/>
        <end position="29"/>
    </location>
</feature>
<dbReference type="PANTHER" id="PTHR23502:SF23">
    <property type="entry name" value="FLUCONAZOLE RESISTANCE PROTEIN 1"/>
    <property type="match status" value="1"/>
</dbReference>
<proteinExistence type="predicted"/>
<accession>A0ABR0LIB4</accession>
<evidence type="ECO:0000256" key="1">
    <source>
        <dbReference type="ARBA" id="ARBA00004141"/>
    </source>
</evidence>
<protein>
    <submittedName>
        <fullName evidence="6">GTPase-activating protein</fullName>
    </submittedName>
</protein>
<dbReference type="Proteomes" id="UP001357485">
    <property type="component" value="Unassembled WGS sequence"/>
</dbReference>
<evidence type="ECO:0000313" key="6">
    <source>
        <dbReference type="EMBL" id="KAK5175925.1"/>
    </source>
</evidence>
<comment type="caution">
    <text evidence="6">The sequence shown here is derived from an EMBL/GenBank/DDBJ whole genome shotgun (WGS) entry which is preliminary data.</text>
</comment>
<reference evidence="6 7" key="1">
    <citation type="submission" date="2023-08" db="EMBL/GenBank/DDBJ databases">
        <title>Black Yeasts Isolated from many extreme environments.</title>
        <authorList>
            <person name="Coleine C."/>
            <person name="Stajich J.E."/>
            <person name="Selbmann L."/>
        </authorList>
    </citation>
    <scope>NUCLEOTIDE SEQUENCE [LARGE SCALE GENOMIC DNA]</scope>
    <source>
        <strain evidence="6 7">CCFEE 536</strain>
    </source>
</reference>
<evidence type="ECO:0000256" key="4">
    <source>
        <dbReference type="ARBA" id="ARBA00023136"/>
    </source>
</evidence>
<gene>
    <name evidence="6" type="primary">MDR1_3</name>
    <name evidence="6" type="ORF">LTR16_011381</name>
</gene>
<sequence length="103" mass="11128">MPIIGSGFFSVGTLLLFNAALNYLADVYIDNVASVLAGNDLMRSAFGAGFPLFAGAMFKNLGVGWASSLLGFLSILFIPIPFALYFYGETLRKNHSKIARKDI</sequence>
<comment type="subcellular location">
    <subcellularLocation>
        <location evidence="1">Membrane</location>
        <topology evidence="1">Multi-pass membrane protein</topology>
    </subcellularLocation>
</comment>
<dbReference type="PANTHER" id="PTHR23502">
    <property type="entry name" value="MAJOR FACILITATOR SUPERFAMILY"/>
    <property type="match status" value="1"/>
</dbReference>
<dbReference type="InterPro" id="IPR036259">
    <property type="entry name" value="MFS_trans_sf"/>
</dbReference>
<feature type="transmembrane region" description="Helical" evidence="5">
    <location>
        <begin position="64"/>
        <end position="87"/>
    </location>
</feature>
<evidence type="ECO:0000313" key="7">
    <source>
        <dbReference type="Proteomes" id="UP001357485"/>
    </source>
</evidence>
<evidence type="ECO:0000256" key="3">
    <source>
        <dbReference type="ARBA" id="ARBA00022989"/>
    </source>
</evidence>
<dbReference type="SUPFAM" id="SSF103473">
    <property type="entry name" value="MFS general substrate transporter"/>
    <property type="match status" value="1"/>
</dbReference>
<name>A0ABR0LIB4_9PEZI</name>
<keyword evidence="7" id="KW-1185">Reference proteome</keyword>